<name>A0A438ET54_VITVI</name>
<sequence length="537" mass="61206">MNGSWSDPWCVGGDFNMVRFSGEHCKGGGLTSTMRRFSEVTEELELRAFLCRGVHSLGRVAFWDEKQKGTTLNLEEFEARKEAREAYKKMTNAHRRRNWLAKVKVNDSWYTEENEIKVSVVGTFYNLFSKEVGWKPSVDGLTFKDLVSCEAGASFFGRKEVLSFFGELHEEGGFVKFLNATFLVLVPKKGGVEDLRDFRVISLVGNLYKLLTKVLANRLKKFMGKVIMESQNAFVEGRWIVNAVLIANEAVDLRLKNNEGGVLCKLDIEKVHDRVNWKFLLLMLRKMDFGRRWTKWGDPLSPYLFVIVMEVFSCLLKWAKSGGYLFRWRVRGRGGVGILISHLLFADDTLVFCGMLVENIDDLALELGCKVGGLPSRYLGLPLRAHFKFVAIWDETTSIKVENGLFGEKEGKIRCEESLCDEQSLPLQVELADKWYEDEPRCESFSSLVALFLSKVADVWNPEGEGGGWTPWFSRAFNDWGLETGERFLLKIQATRVHRDVDDMVIWTTLRCGNFSVKSLYSVLELGDPLLFPSSSI</sequence>
<accession>A0A438ET54</accession>
<organism evidence="2 3">
    <name type="scientific">Vitis vinifera</name>
    <name type="common">Grape</name>
    <dbReference type="NCBI Taxonomy" id="29760"/>
    <lineage>
        <taxon>Eukaryota</taxon>
        <taxon>Viridiplantae</taxon>
        <taxon>Streptophyta</taxon>
        <taxon>Embryophyta</taxon>
        <taxon>Tracheophyta</taxon>
        <taxon>Spermatophyta</taxon>
        <taxon>Magnoliopsida</taxon>
        <taxon>eudicotyledons</taxon>
        <taxon>Gunneridae</taxon>
        <taxon>Pentapetalae</taxon>
        <taxon>rosids</taxon>
        <taxon>Vitales</taxon>
        <taxon>Vitaceae</taxon>
        <taxon>Viteae</taxon>
        <taxon>Vitis</taxon>
    </lineage>
</organism>
<dbReference type="EMBL" id="QGNW01001192">
    <property type="protein sequence ID" value="RVW50815.1"/>
    <property type="molecule type" value="Genomic_DNA"/>
</dbReference>
<dbReference type="InterPro" id="IPR052343">
    <property type="entry name" value="Retrotransposon-Effector_Assoc"/>
</dbReference>
<dbReference type="PANTHER" id="PTHR46890">
    <property type="entry name" value="NON-LTR RETROLELEMENT REVERSE TRANSCRIPTASE-LIKE PROTEIN-RELATED"/>
    <property type="match status" value="1"/>
</dbReference>
<dbReference type="AlphaFoldDB" id="A0A438ET54"/>
<reference evidence="2 3" key="1">
    <citation type="journal article" date="2018" name="PLoS Genet.">
        <title>Population sequencing reveals clonal diversity and ancestral inbreeding in the grapevine cultivar Chardonnay.</title>
        <authorList>
            <person name="Roach M.J."/>
            <person name="Johnson D.L."/>
            <person name="Bohlmann J."/>
            <person name="van Vuuren H.J."/>
            <person name="Jones S.J."/>
            <person name="Pretorius I.S."/>
            <person name="Schmidt S.A."/>
            <person name="Borneman A.R."/>
        </authorList>
    </citation>
    <scope>NUCLEOTIDE SEQUENCE [LARGE SCALE GENOMIC DNA]</scope>
    <source>
        <strain evidence="3">cv. Chardonnay</strain>
        <tissue evidence="2">Leaf</tissue>
    </source>
</reference>
<dbReference type="CDD" id="cd01650">
    <property type="entry name" value="RT_nLTR_like"/>
    <property type="match status" value="1"/>
</dbReference>
<evidence type="ECO:0000259" key="1">
    <source>
        <dbReference type="Pfam" id="PF00078"/>
    </source>
</evidence>
<feature type="domain" description="Reverse transcriptase" evidence="1">
    <location>
        <begin position="186"/>
        <end position="355"/>
    </location>
</feature>
<dbReference type="InterPro" id="IPR000477">
    <property type="entry name" value="RT_dom"/>
</dbReference>
<comment type="caution">
    <text evidence="2">The sequence shown here is derived from an EMBL/GenBank/DDBJ whole genome shotgun (WGS) entry which is preliminary data.</text>
</comment>
<dbReference type="PANTHER" id="PTHR46890:SF50">
    <property type="entry name" value="RNA-DIRECTED DNA POLYMERASE, EUKARYOTA, REVERSE TRANSCRIPTASE ZINC-BINDING DOMAIN PROTEIN-RELATED"/>
    <property type="match status" value="1"/>
</dbReference>
<evidence type="ECO:0000313" key="3">
    <source>
        <dbReference type="Proteomes" id="UP000288805"/>
    </source>
</evidence>
<dbReference type="Proteomes" id="UP000288805">
    <property type="component" value="Unassembled WGS sequence"/>
</dbReference>
<proteinExistence type="predicted"/>
<protein>
    <recommendedName>
        <fullName evidence="1">Reverse transcriptase domain-containing protein</fullName>
    </recommendedName>
</protein>
<gene>
    <name evidence="2" type="ORF">CK203_076857</name>
</gene>
<dbReference type="Pfam" id="PF00078">
    <property type="entry name" value="RVT_1"/>
    <property type="match status" value="1"/>
</dbReference>
<evidence type="ECO:0000313" key="2">
    <source>
        <dbReference type="EMBL" id="RVW50815.1"/>
    </source>
</evidence>